<name>M1DEB0_SOLTU</name>
<sequence length="133" mass="14803">MANPKNEVKVWNVFENGDWRVKCPVGEPDFDRRWTHRILKLESVKLSEPRSKLANRQPDMVRPKVAGREMPPRKRAKGITINEDVAGSRVKITKRPTTVGKGKGKGKAPSPASPEASFDSDGIYATHLPTSES</sequence>
<dbReference type="PaxDb" id="4113-PGSC0003DMT400087672"/>
<dbReference type="AlphaFoldDB" id="M1DEB0"/>
<feature type="region of interest" description="Disordered" evidence="1">
    <location>
        <begin position="49"/>
        <end position="133"/>
    </location>
</feature>
<reference evidence="3" key="1">
    <citation type="journal article" date="2011" name="Nature">
        <title>Genome sequence and analysis of the tuber crop potato.</title>
        <authorList>
            <consortium name="The Potato Genome Sequencing Consortium"/>
        </authorList>
    </citation>
    <scope>NUCLEOTIDE SEQUENCE [LARGE SCALE GENOMIC DNA]</scope>
    <source>
        <strain evidence="3">cv. DM1-3 516 R44</strain>
    </source>
</reference>
<dbReference type="Proteomes" id="UP000011115">
    <property type="component" value="Unassembled WGS sequence"/>
</dbReference>
<feature type="compositionally biased region" description="Basic and acidic residues" evidence="1">
    <location>
        <begin position="59"/>
        <end position="72"/>
    </location>
</feature>
<organism evidence="2 3">
    <name type="scientific">Solanum tuberosum</name>
    <name type="common">Potato</name>
    <dbReference type="NCBI Taxonomy" id="4113"/>
    <lineage>
        <taxon>Eukaryota</taxon>
        <taxon>Viridiplantae</taxon>
        <taxon>Streptophyta</taxon>
        <taxon>Embryophyta</taxon>
        <taxon>Tracheophyta</taxon>
        <taxon>Spermatophyta</taxon>
        <taxon>Magnoliopsida</taxon>
        <taxon>eudicotyledons</taxon>
        <taxon>Gunneridae</taxon>
        <taxon>Pentapetalae</taxon>
        <taxon>asterids</taxon>
        <taxon>lamiids</taxon>
        <taxon>Solanales</taxon>
        <taxon>Solanaceae</taxon>
        <taxon>Solanoideae</taxon>
        <taxon>Solaneae</taxon>
        <taxon>Solanum</taxon>
    </lineage>
</organism>
<dbReference type="HOGENOM" id="CLU_121675_0_0_1"/>
<protein>
    <recommendedName>
        <fullName evidence="4">Integrase core domain containing protein</fullName>
    </recommendedName>
</protein>
<proteinExistence type="predicted"/>
<reference evidence="2" key="2">
    <citation type="submission" date="2015-06" db="UniProtKB">
        <authorList>
            <consortium name="EnsemblPlants"/>
        </authorList>
    </citation>
    <scope>IDENTIFICATION</scope>
    <source>
        <strain evidence="2">DM1-3 516 R44</strain>
    </source>
</reference>
<dbReference type="InParanoid" id="M1DEB0"/>
<accession>M1DEB0</accession>
<dbReference type="EnsemblPlants" id="PGSC0003DMT400087672">
    <property type="protein sequence ID" value="PGSC0003DMT400087672"/>
    <property type="gene ID" value="PGSC0003DMG400037243"/>
</dbReference>
<evidence type="ECO:0000313" key="2">
    <source>
        <dbReference type="EnsemblPlants" id="PGSC0003DMT400087672"/>
    </source>
</evidence>
<evidence type="ECO:0000256" key="1">
    <source>
        <dbReference type="SAM" id="MobiDB-lite"/>
    </source>
</evidence>
<evidence type="ECO:0008006" key="4">
    <source>
        <dbReference type="Google" id="ProtNLM"/>
    </source>
</evidence>
<keyword evidence="3" id="KW-1185">Reference proteome</keyword>
<dbReference type="Gramene" id="PGSC0003DMT400087672">
    <property type="protein sequence ID" value="PGSC0003DMT400087672"/>
    <property type="gene ID" value="PGSC0003DMG400037243"/>
</dbReference>
<evidence type="ECO:0000313" key="3">
    <source>
        <dbReference type="Proteomes" id="UP000011115"/>
    </source>
</evidence>